<dbReference type="AlphaFoldDB" id="A0AAD6QJL5"/>
<dbReference type="InterPro" id="IPR004839">
    <property type="entry name" value="Aminotransferase_I/II_large"/>
</dbReference>
<protein>
    <recommendedName>
        <fullName evidence="4">Aminotransferase class I/classII large domain-containing protein</fullName>
    </recommendedName>
</protein>
<organism evidence="5 6">
    <name type="scientific">Populus alba x Populus x berolinensis</name>
    <dbReference type="NCBI Taxonomy" id="444605"/>
    <lineage>
        <taxon>Eukaryota</taxon>
        <taxon>Viridiplantae</taxon>
        <taxon>Streptophyta</taxon>
        <taxon>Embryophyta</taxon>
        <taxon>Tracheophyta</taxon>
        <taxon>Spermatophyta</taxon>
        <taxon>Magnoliopsida</taxon>
        <taxon>eudicotyledons</taxon>
        <taxon>Gunneridae</taxon>
        <taxon>Pentapetalae</taxon>
        <taxon>rosids</taxon>
        <taxon>fabids</taxon>
        <taxon>Malpighiales</taxon>
        <taxon>Salicaceae</taxon>
        <taxon>Saliceae</taxon>
        <taxon>Populus</taxon>
    </lineage>
</organism>
<evidence type="ECO:0000259" key="4">
    <source>
        <dbReference type="Pfam" id="PF00155"/>
    </source>
</evidence>
<dbReference type="Proteomes" id="UP001164929">
    <property type="component" value="Chromosome 7"/>
</dbReference>
<dbReference type="CDD" id="cd00609">
    <property type="entry name" value="AAT_like"/>
    <property type="match status" value="2"/>
</dbReference>
<dbReference type="GO" id="GO:0006572">
    <property type="term" value="P:L-tyrosine catabolic process"/>
    <property type="evidence" value="ECO:0007669"/>
    <property type="project" value="TreeGrafter"/>
</dbReference>
<dbReference type="FunFam" id="3.40.640.10:FF:000048">
    <property type="entry name" value="tyrosine aminotransferase"/>
    <property type="match status" value="2"/>
</dbReference>
<evidence type="ECO:0000313" key="5">
    <source>
        <dbReference type="EMBL" id="KAJ6991553.1"/>
    </source>
</evidence>
<feature type="domain" description="Aminotransferase class I/classII large" evidence="4">
    <location>
        <begin position="45"/>
        <end position="423"/>
    </location>
</feature>
<comment type="caution">
    <text evidence="5">The sequence shown here is derived from an EMBL/GenBank/DDBJ whole genome shotgun (WGS) entry which is preliminary data.</text>
</comment>
<proteinExistence type="inferred from homology"/>
<comment type="cofactor">
    <cofactor evidence="1">
        <name>pyridoxal 5'-phosphate</name>
        <dbReference type="ChEBI" id="CHEBI:597326"/>
    </cofactor>
</comment>
<dbReference type="PANTHER" id="PTHR45744:SF11">
    <property type="entry name" value="TYROSINE AMINOTRANSFERASE"/>
    <property type="match status" value="1"/>
</dbReference>
<dbReference type="InterPro" id="IPR015421">
    <property type="entry name" value="PyrdxlP-dep_Trfase_major"/>
</dbReference>
<dbReference type="GO" id="GO:0030170">
    <property type="term" value="F:pyridoxal phosphate binding"/>
    <property type="evidence" value="ECO:0007669"/>
    <property type="project" value="InterPro"/>
</dbReference>
<reference evidence="5" key="1">
    <citation type="journal article" date="2023" name="Mol. Ecol. Resour.">
        <title>Chromosome-level genome assembly of a triploid poplar Populus alba 'Berolinensis'.</title>
        <authorList>
            <person name="Chen S."/>
            <person name="Yu Y."/>
            <person name="Wang X."/>
            <person name="Wang S."/>
            <person name="Zhang T."/>
            <person name="Zhou Y."/>
            <person name="He R."/>
            <person name="Meng N."/>
            <person name="Wang Y."/>
            <person name="Liu W."/>
            <person name="Liu Z."/>
            <person name="Liu J."/>
            <person name="Guo Q."/>
            <person name="Huang H."/>
            <person name="Sederoff R.R."/>
            <person name="Wang G."/>
            <person name="Qu G."/>
            <person name="Chen S."/>
        </authorList>
    </citation>
    <scope>NUCLEOTIDE SEQUENCE</scope>
    <source>
        <strain evidence="5">SC-2020</strain>
    </source>
</reference>
<evidence type="ECO:0000256" key="1">
    <source>
        <dbReference type="ARBA" id="ARBA00001933"/>
    </source>
</evidence>
<keyword evidence="6" id="KW-1185">Reference proteome</keyword>
<evidence type="ECO:0000256" key="3">
    <source>
        <dbReference type="ARBA" id="ARBA00022898"/>
    </source>
</evidence>
<dbReference type="InterPro" id="IPR015422">
    <property type="entry name" value="PyrdxlP-dep_Trfase_small"/>
</dbReference>
<sequence length="871" mass="96444">MEGKLKKFGFEDSEKIKKAPPSYSIKGVVSFLNEITNKDDHRPAISLGLGDPSHFKCFRTTAIAEDAVIEAIRSAKFNSYAPTGGIFPARKAIAEHLSNDLPYQLSPEDIYVTAGCKQAMEVTVKVLARPEANILLPRPGYRTYETFANLHHLEFRLFDLLPERGWEVDLDAVEAIADENTIAMVIINPGNPCGSVYSYEHLSKIADTARKLGILVIADEVYGHVTFGSKPFVPMGVFGSTVPVITLGSISKRWMVPGWRLGWLVTSDPTGLLQKCGIADSIENVLNPAPFSPTFIQAAVPEILEKTTEEFFSKTINILGAASAFCYDKLKEIPCITCPQRAEGAMFVLVKLNLSLLEDIEDDMEFCLKLAKEESLVILPGEHQVRNIHFLSVPSAGVTVGLKNWLRITFSVEQSSLEDGLGRLSHQKKNAMGTNVLKTETPTSIDDAVFFLKENFNEGDHRPAISFGFGDPSCFECFRTTPIAEDAIVEAVRSAKFNSYAPTGGILPARRAVADYLSRDLPYRLSPDDVYLTLGCNQAAEITIKVLARPGANILLPRPGYPDVETYAIFNNLEIRQFDLLPERGWEVDLDAVEAISDENTIAMVIINPGNPSGSVYTYNHLNKIAETARKLGILVIADEVYGHLVYGSSPFVPMSLFATIVPVFTLGSVSKRWMIPGWGLGWLVTCDPSGLLRKDEIAESINKLLVYSPFPPTLIQGAIPQILEKTTQDFFSKTTNILRKNLDICYDKLKEIPCIMIPQKPEGAFFAMVKLNLLLLEDIEDDMEFCLKLAKEESLIILPGDHQARTIYFLSVTSARVTVGLKNWLRVTFAVEYSSLEDGLGRLKSFCQRHAKKYSLTGSTAADQQIHVEH</sequence>
<evidence type="ECO:0000256" key="2">
    <source>
        <dbReference type="ARBA" id="ARBA00007441"/>
    </source>
</evidence>
<dbReference type="GO" id="GO:0004838">
    <property type="term" value="F:L-tyrosine-2-oxoglutarate transaminase activity"/>
    <property type="evidence" value="ECO:0007669"/>
    <property type="project" value="TreeGrafter"/>
</dbReference>
<dbReference type="Gene3D" id="3.40.640.10">
    <property type="entry name" value="Type I PLP-dependent aspartate aminotransferase-like (Major domain)"/>
    <property type="match status" value="2"/>
</dbReference>
<dbReference type="Gene3D" id="3.90.1150.10">
    <property type="entry name" value="Aspartate Aminotransferase, domain 1"/>
    <property type="match status" value="2"/>
</dbReference>
<dbReference type="NCBIfam" id="TIGR01265">
    <property type="entry name" value="tyr_nico_aTase"/>
    <property type="match status" value="2"/>
</dbReference>
<dbReference type="Pfam" id="PF00155">
    <property type="entry name" value="Aminotran_1_2"/>
    <property type="match status" value="2"/>
</dbReference>
<dbReference type="SUPFAM" id="SSF53383">
    <property type="entry name" value="PLP-dependent transferases"/>
    <property type="match status" value="2"/>
</dbReference>
<name>A0AAD6QJL5_9ROSI</name>
<dbReference type="InterPro" id="IPR015424">
    <property type="entry name" value="PyrdxlP-dep_Trfase"/>
</dbReference>
<evidence type="ECO:0000313" key="6">
    <source>
        <dbReference type="Proteomes" id="UP001164929"/>
    </source>
</evidence>
<dbReference type="EMBL" id="JAQIZT010000007">
    <property type="protein sequence ID" value="KAJ6991553.1"/>
    <property type="molecule type" value="Genomic_DNA"/>
</dbReference>
<comment type="similarity">
    <text evidence="2">Belongs to the class-I pyridoxal-phosphate-dependent aminotransferase family.</text>
</comment>
<dbReference type="PANTHER" id="PTHR45744">
    <property type="entry name" value="TYROSINE AMINOTRANSFERASE"/>
    <property type="match status" value="1"/>
</dbReference>
<accession>A0AAD6QJL5</accession>
<keyword evidence="3" id="KW-0663">Pyridoxal phosphate</keyword>
<gene>
    <name evidence="5" type="ORF">NC653_019658</name>
</gene>
<dbReference type="InterPro" id="IPR005958">
    <property type="entry name" value="TyrNic_aminoTrfase"/>
</dbReference>
<feature type="domain" description="Aminotransferase class I/classII large" evidence="4">
    <location>
        <begin position="466"/>
        <end position="833"/>
    </location>
</feature>